<dbReference type="KEGG" id="eaj:Q3M24_19955"/>
<proteinExistence type="predicted"/>
<accession>A0AAU8LUI3</accession>
<reference evidence="1" key="1">
    <citation type="journal article" date="2024" name="Syst. Appl. Microbiol.">
        <title>First single-strain enrichments of Electrothrix cable bacteria, description of E. aestuarii sp. nov. and E. rattekaaiensis sp. nov., and proposal of a cable bacteria taxonomy following the rules of the SeqCode.</title>
        <authorList>
            <person name="Plum-Jensen L.E."/>
            <person name="Schramm A."/>
            <person name="Marshall I.P.G."/>
        </authorList>
    </citation>
    <scope>NUCLEOTIDE SEQUENCE</scope>
    <source>
        <strain evidence="1">Rat1</strain>
    </source>
</reference>
<protein>
    <submittedName>
        <fullName evidence="1">Uncharacterized protein</fullName>
    </submittedName>
</protein>
<name>A0AAU8LUI3_9BACT</name>
<reference evidence="1" key="2">
    <citation type="submission" date="2024-06" db="EMBL/GenBank/DDBJ databases">
        <authorList>
            <person name="Plum-Jensen L.E."/>
            <person name="Schramm A."/>
            <person name="Marshall I.P.G."/>
        </authorList>
    </citation>
    <scope>NUCLEOTIDE SEQUENCE</scope>
    <source>
        <strain evidence="1">Rat1</strain>
    </source>
</reference>
<dbReference type="AlphaFoldDB" id="A0AAU8LUI3"/>
<dbReference type="EMBL" id="CP159373">
    <property type="protein sequence ID" value="XCN72539.1"/>
    <property type="molecule type" value="Genomic_DNA"/>
</dbReference>
<organism evidence="1">
    <name type="scientific">Candidatus Electrothrix aestuarii</name>
    <dbReference type="NCBI Taxonomy" id="3062594"/>
    <lineage>
        <taxon>Bacteria</taxon>
        <taxon>Pseudomonadati</taxon>
        <taxon>Thermodesulfobacteriota</taxon>
        <taxon>Desulfobulbia</taxon>
        <taxon>Desulfobulbales</taxon>
        <taxon>Desulfobulbaceae</taxon>
        <taxon>Candidatus Electrothrix</taxon>
    </lineage>
</organism>
<evidence type="ECO:0000313" key="1">
    <source>
        <dbReference type="EMBL" id="XCN72539.1"/>
    </source>
</evidence>
<sequence>MANDNDPILLDDYQEIFWMLVTFFAMNADNQQDTIKIFSTNHSGTLNEISSKVLGDLADCYTTYFPEVESIYEPALELYWLFKLMGTHGFYESKMDFPVAQI</sequence>
<gene>
    <name evidence="1" type="ORF">Q3M24_19955</name>
</gene>